<reference evidence="1 2" key="1">
    <citation type="submission" date="2019-08" db="EMBL/GenBank/DDBJ databases">
        <title>A chromosome-level genome assembly, high-density linkage maps, and genome scans reveal the genomic architecture of hybrid incompatibilities underlying speciation via character displacement in darters (Percidae: Etheostominae).</title>
        <authorList>
            <person name="Moran R.L."/>
            <person name="Catchen J.M."/>
            <person name="Fuller R.C."/>
        </authorList>
    </citation>
    <scope>NUCLEOTIDE SEQUENCE [LARGE SCALE GENOMIC DNA]</scope>
    <source>
        <strain evidence="1">EspeVRDwgs_2016</strain>
        <tissue evidence="1">Muscle</tissue>
    </source>
</reference>
<organism evidence="1 2">
    <name type="scientific">Etheostoma spectabile</name>
    <name type="common">orangethroat darter</name>
    <dbReference type="NCBI Taxonomy" id="54343"/>
    <lineage>
        <taxon>Eukaryota</taxon>
        <taxon>Metazoa</taxon>
        <taxon>Chordata</taxon>
        <taxon>Craniata</taxon>
        <taxon>Vertebrata</taxon>
        <taxon>Euteleostomi</taxon>
        <taxon>Actinopterygii</taxon>
        <taxon>Neopterygii</taxon>
        <taxon>Teleostei</taxon>
        <taxon>Neoteleostei</taxon>
        <taxon>Acanthomorphata</taxon>
        <taxon>Eupercaria</taxon>
        <taxon>Perciformes</taxon>
        <taxon>Percoidei</taxon>
        <taxon>Percidae</taxon>
        <taxon>Etheostomatinae</taxon>
        <taxon>Etheostoma</taxon>
    </lineage>
</organism>
<evidence type="ECO:0000313" key="2">
    <source>
        <dbReference type="Proteomes" id="UP000327493"/>
    </source>
</evidence>
<gene>
    <name evidence="1" type="ORF">FQN60_018359</name>
</gene>
<accession>A0A5J5DHQ7</accession>
<evidence type="ECO:0000313" key="1">
    <source>
        <dbReference type="EMBL" id="KAA8592904.1"/>
    </source>
</evidence>
<proteinExistence type="predicted"/>
<name>A0A5J5DHQ7_9PERO</name>
<comment type="caution">
    <text evidence="1">The sequence shown here is derived from an EMBL/GenBank/DDBJ whole genome shotgun (WGS) entry which is preliminary data.</text>
</comment>
<dbReference type="Proteomes" id="UP000327493">
    <property type="component" value="Chromosome 5"/>
</dbReference>
<sequence>MKSSMPGPSWRQATLDSTPLFIWTKGVRS</sequence>
<dbReference type="AlphaFoldDB" id="A0A5J5DHQ7"/>
<dbReference type="EMBL" id="VOFY01000005">
    <property type="protein sequence ID" value="KAA8592904.1"/>
    <property type="molecule type" value="Genomic_DNA"/>
</dbReference>
<keyword evidence="2" id="KW-1185">Reference proteome</keyword>
<protein>
    <submittedName>
        <fullName evidence="1">Uncharacterized protein</fullName>
    </submittedName>
</protein>